<evidence type="ECO:0000256" key="1">
    <source>
        <dbReference type="SAM" id="Phobius"/>
    </source>
</evidence>
<accession>A0A6M5YEF8</accession>
<dbReference type="Proteomes" id="UP000502756">
    <property type="component" value="Chromosome"/>
</dbReference>
<gene>
    <name evidence="2" type="ORF">HNV11_20960</name>
</gene>
<proteinExistence type="predicted"/>
<name>A0A6M5YEF8_9BACT</name>
<feature type="transmembrane region" description="Helical" evidence="1">
    <location>
        <begin position="37"/>
        <end position="59"/>
    </location>
</feature>
<dbReference type="RefSeq" id="WP_171741519.1">
    <property type="nucleotide sequence ID" value="NZ_CP053435.1"/>
</dbReference>
<dbReference type="AlphaFoldDB" id="A0A6M5YEF8"/>
<protein>
    <submittedName>
        <fullName evidence="2">Uncharacterized protein</fullName>
    </submittedName>
</protein>
<keyword evidence="1" id="KW-0812">Transmembrane</keyword>
<keyword evidence="1" id="KW-1133">Transmembrane helix</keyword>
<reference evidence="2 3" key="1">
    <citation type="submission" date="2020-05" db="EMBL/GenBank/DDBJ databases">
        <title>Genome sequencing of Spirosoma sp. TS118.</title>
        <authorList>
            <person name="Lee J.-H."/>
            <person name="Jeong S."/>
            <person name="Zhao L."/>
            <person name="Jung J.-H."/>
            <person name="Kim M.-K."/>
            <person name="Lim S."/>
        </authorList>
    </citation>
    <scope>NUCLEOTIDE SEQUENCE [LARGE SCALE GENOMIC DNA]</scope>
    <source>
        <strain evidence="2 3">TS118</strain>
    </source>
</reference>
<dbReference type="KEGG" id="stae:HNV11_20960"/>
<keyword evidence="3" id="KW-1185">Reference proteome</keyword>
<evidence type="ECO:0000313" key="3">
    <source>
        <dbReference type="Proteomes" id="UP000502756"/>
    </source>
</evidence>
<sequence>MNILRNGLVLSAFALTSLDFFHHFVLLSQGWFFLGQLLFLLVGLAVATMCGALTAHALLSLWRGTPFVKDLIDHEPEPVLVN</sequence>
<organism evidence="2 3">
    <name type="scientific">Spirosoma taeanense</name>
    <dbReference type="NCBI Taxonomy" id="2735870"/>
    <lineage>
        <taxon>Bacteria</taxon>
        <taxon>Pseudomonadati</taxon>
        <taxon>Bacteroidota</taxon>
        <taxon>Cytophagia</taxon>
        <taxon>Cytophagales</taxon>
        <taxon>Cytophagaceae</taxon>
        <taxon>Spirosoma</taxon>
    </lineage>
</organism>
<keyword evidence="1" id="KW-0472">Membrane</keyword>
<dbReference type="EMBL" id="CP053435">
    <property type="protein sequence ID" value="QJW91673.1"/>
    <property type="molecule type" value="Genomic_DNA"/>
</dbReference>
<evidence type="ECO:0000313" key="2">
    <source>
        <dbReference type="EMBL" id="QJW91673.1"/>
    </source>
</evidence>